<dbReference type="InterPro" id="IPR056861">
    <property type="entry name" value="HMCN1-like_VWA"/>
</dbReference>
<keyword evidence="6" id="KW-1185">Reference proteome</keyword>
<sequence>MLFAIQLTAFSQNVLIRGQVKNNADSALAGVSVTIKGTVSSYITNDRGEFMIPKLKLPAELIFSSVGYQSQTFALERTDTTKFITIKLSPAEASLSEVVVIGYGTAKRKDIAGSAGSVMLRGVASLPKKALEGKVPGVASRKTTTVKREPAVAASTTPTSRLEAMETSPRIHSKILTAGELSDFKKWNLWGGYSGAEFKAWSKHWGLAPVKRYCVQVQNKDHKAIPGETVYLINTETNDTLWRAVTDNTGKAELWANLDMKEEERNRYTIVCRKETLRSPAAFENGINRITLRTSCAHSDIANIAFVVDATGSMGDEIKYLQEELNDVIAITSAKNKDLKLRIGSVFYRDKSDEYLTRFIDFQNDPAPLMEFINAQSARGGGDYQEAVEDALTTALDSMHWDSDARAKVIFLILDAPPHDAAKVKMQQLMRQAAAMGVRIVPVVCSGVDKSTEYLMRALALATNGSYVFLTDDSGVGGKHLKPTTDDYKVELLNDLLQRVIAEMVYIEPCNDAGKPEVPVTPDNNAKISVYPNPSAGRIQIKATEAIKEMYIADFTGKVLEKIAIWQKIHNWQTDLSRYPSGTYLIRYFTGQKGWGAEKVVLIK</sequence>
<keyword evidence="2" id="KW-0964">Secreted</keyword>
<evidence type="ECO:0000313" key="6">
    <source>
        <dbReference type="Proteomes" id="UP000192276"/>
    </source>
</evidence>
<dbReference type="PROSITE" id="PS50234">
    <property type="entry name" value="VWFA"/>
    <property type="match status" value="1"/>
</dbReference>
<dbReference type="GO" id="GO:0004674">
    <property type="term" value="F:protein serine/threonine kinase activity"/>
    <property type="evidence" value="ECO:0007669"/>
    <property type="project" value="TreeGrafter"/>
</dbReference>
<evidence type="ECO:0000313" key="5">
    <source>
        <dbReference type="EMBL" id="OQP51708.1"/>
    </source>
</evidence>
<reference evidence="6" key="1">
    <citation type="submission" date="2016-04" db="EMBL/GenBank/DDBJ databases">
        <authorList>
            <person name="Chen L."/>
            <person name="Zhuang W."/>
            <person name="Wang G."/>
        </authorList>
    </citation>
    <scope>NUCLEOTIDE SEQUENCE [LARGE SCALE GENOMIC DNA]</scope>
    <source>
        <strain evidence="6">208</strain>
    </source>
</reference>
<proteinExistence type="predicted"/>
<feature type="domain" description="VWFA" evidence="4">
    <location>
        <begin position="303"/>
        <end position="500"/>
    </location>
</feature>
<evidence type="ECO:0000256" key="1">
    <source>
        <dbReference type="ARBA" id="ARBA00004613"/>
    </source>
</evidence>
<dbReference type="InterPro" id="IPR052969">
    <property type="entry name" value="Thr-specific_kinase-like"/>
</dbReference>
<accession>A0A1V9F043</accession>
<dbReference type="PANTHER" id="PTHR47763:SF1">
    <property type="entry name" value="DUF659 DOMAIN-CONTAINING PROTEIN"/>
    <property type="match status" value="1"/>
</dbReference>
<evidence type="ECO:0000256" key="3">
    <source>
        <dbReference type="ARBA" id="ARBA00022729"/>
    </source>
</evidence>
<keyword evidence="3" id="KW-0732">Signal</keyword>
<dbReference type="Gene3D" id="2.60.40.1120">
    <property type="entry name" value="Carboxypeptidase-like, regulatory domain"/>
    <property type="match status" value="1"/>
</dbReference>
<dbReference type="AlphaFoldDB" id="A0A1V9F043"/>
<protein>
    <recommendedName>
        <fullName evidence="4">VWFA domain-containing protein</fullName>
    </recommendedName>
</protein>
<dbReference type="SMART" id="SM00327">
    <property type="entry name" value="VWA"/>
    <property type="match status" value="1"/>
</dbReference>
<dbReference type="InterPro" id="IPR002035">
    <property type="entry name" value="VWF_A"/>
</dbReference>
<name>A0A1V9F043_9BACT</name>
<dbReference type="NCBIfam" id="TIGR04183">
    <property type="entry name" value="Por_Secre_tail"/>
    <property type="match status" value="1"/>
</dbReference>
<dbReference type="EMBL" id="LWBP01000217">
    <property type="protein sequence ID" value="OQP51708.1"/>
    <property type="molecule type" value="Genomic_DNA"/>
</dbReference>
<comment type="caution">
    <text evidence="5">The sequence shown here is derived from an EMBL/GenBank/DDBJ whole genome shotgun (WGS) entry which is preliminary data.</text>
</comment>
<organism evidence="5 6">
    <name type="scientific">Niastella populi</name>
    <dbReference type="NCBI Taxonomy" id="550983"/>
    <lineage>
        <taxon>Bacteria</taxon>
        <taxon>Pseudomonadati</taxon>
        <taxon>Bacteroidota</taxon>
        <taxon>Chitinophagia</taxon>
        <taxon>Chitinophagales</taxon>
        <taxon>Chitinophagaceae</taxon>
        <taxon>Niastella</taxon>
    </lineage>
</organism>
<dbReference type="SUPFAM" id="SSF53300">
    <property type="entry name" value="vWA-like"/>
    <property type="match status" value="1"/>
</dbReference>
<evidence type="ECO:0000256" key="2">
    <source>
        <dbReference type="ARBA" id="ARBA00022525"/>
    </source>
</evidence>
<dbReference type="Pfam" id="PF18962">
    <property type="entry name" value="Por_Secre_tail"/>
    <property type="match status" value="1"/>
</dbReference>
<dbReference type="PANTHER" id="PTHR47763">
    <property type="entry name" value="ALPHA-PROTEIN KINASE VWKA"/>
    <property type="match status" value="1"/>
</dbReference>
<dbReference type="GO" id="GO:0005737">
    <property type="term" value="C:cytoplasm"/>
    <property type="evidence" value="ECO:0007669"/>
    <property type="project" value="TreeGrafter"/>
</dbReference>
<gene>
    <name evidence="5" type="ORF">A4R26_29470</name>
</gene>
<dbReference type="Gene3D" id="3.40.50.410">
    <property type="entry name" value="von Willebrand factor, type A domain"/>
    <property type="match status" value="1"/>
</dbReference>
<dbReference type="InterPro" id="IPR036465">
    <property type="entry name" value="vWFA_dom_sf"/>
</dbReference>
<dbReference type="SUPFAM" id="SSF49464">
    <property type="entry name" value="Carboxypeptidase regulatory domain-like"/>
    <property type="match status" value="1"/>
</dbReference>
<dbReference type="CDD" id="cd00198">
    <property type="entry name" value="vWFA"/>
    <property type="match status" value="1"/>
</dbReference>
<evidence type="ECO:0000259" key="4">
    <source>
        <dbReference type="PROSITE" id="PS50234"/>
    </source>
</evidence>
<dbReference type="Pfam" id="PF13715">
    <property type="entry name" value="CarbopepD_reg_2"/>
    <property type="match status" value="1"/>
</dbReference>
<dbReference type="Proteomes" id="UP000192276">
    <property type="component" value="Unassembled WGS sequence"/>
</dbReference>
<dbReference type="InterPro" id="IPR008969">
    <property type="entry name" value="CarboxyPept-like_regulatory"/>
</dbReference>
<dbReference type="Pfam" id="PF25106">
    <property type="entry name" value="VWA_4"/>
    <property type="match status" value="1"/>
</dbReference>
<comment type="subcellular location">
    <subcellularLocation>
        <location evidence="1">Secreted</location>
    </subcellularLocation>
</comment>
<dbReference type="STRING" id="550983.A4R26_29470"/>
<dbReference type="InterPro" id="IPR026444">
    <property type="entry name" value="Secre_tail"/>
</dbReference>